<reference evidence="3 4" key="1">
    <citation type="submission" date="2024-04" db="EMBL/GenBank/DDBJ databases">
        <title>Symmetric and asymmetric DNA N6-adenine methylation regulates different biological responses in Mucorales.</title>
        <authorList>
            <consortium name="Lawrence Berkeley National Laboratory"/>
            <person name="Lax C."/>
            <person name="Mondo S.J."/>
            <person name="Osorio-Concepcion M."/>
            <person name="Muszewska A."/>
            <person name="Corrochano-Luque M."/>
            <person name="Gutierrez G."/>
            <person name="Riley R."/>
            <person name="Lipzen A."/>
            <person name="Guo J."/>
            <person name="Hundley H."/>
            <person name="Amirebrahimi M."/>
            <person name="Ng V."/>
            <person name="Lorenzo-Gutierrez D."/>
            <person name="Binder U."/>
            <person name="Yang J."/>
            <person name="Song Y."/>
            <person name="Canovas D."/>
            <person name="Navarro E."/>
            <person name="Freitag M."/>
            <person name="Gabaldon T."/>
            <person name="Grigoriev I.V."/>
            <person name="Corrochano L.M."/>
            <person name="Nicolas F.E."/>
            <person name="Garre V."/>
        </authorList>
    </citation>
    <scope>NUCLEOTIDE SEQUENCE [LARGE SCALE GENOMIC DNA]</scope>
    <source>
        <strain evidence="3 4">L51</strain>
    </source>
</reference>
<keyword evidence="4" id="KW-1185">Reference proteome</keyword>
<sequence length="433" mass="50299">MRRYCGDILKSPEWLDTDGQQATKILKIDCLDIPVDETIFFEAVINWRKANITRANRLYEDNVSNLCSEPSADNKEKFHKKKATLLKEIDYYFAEMVRSVRFTQIKKEYLAETVQQECSVRDVYGLHFLLRMAYKNLAFSKGIKLEKNYGPSLTLSHNSHRLEYFKLFKAVYNSALRNDLWEYDYQENANIYDTTHSLVNNIFNPEPEPEPGSDTETKPIKLVTSKSLDPRVFQLLLGYVRNDASCIDRSDIISIIETSNLLQCKILSTKAFMYLRSQINQSNLLETWHIADTYSCKDTIDACVIYMLKNYQSVFNDPSWLLATTGQVYKIFTLDGLNYVEHYDALSDALVSWRVASLTQLLNELEASTKDSTHATVIHRLHQTVKAPKILTENEEDWIDKDNLLRKVREQMETIENHFIYMMGHISVLKKGL</sequence>
<dbReference type="EMBL" id="JBCLYO010000008">
    <property type="protein sequence ID" value="KAL0086555.1"/>
    <property type="molecule type" value="Genomic_DNA"/>
</dbReference>
<dbReference type="PANTHER" id="PTHR24412">
    <property type="entry name" value="KELCH PROTEIN"/>
    <property type="match status" value="1"/>
</dbReference>
<dbReference type="PANTHER" id="PTHR24412:SF489">
    <property type="entry name" value="RING FINGER DOMAIN AND KELCH REPEAT-CONTAINING PROTEIN DDB_G0271372"/>
    <property type="match status" value="1"/>
</dbReference>
<gene>
    <name evidence="3" type="ORF">J3Q64DRAFT_1821463</name>
</gene>
<evidence type="ECO:0000313" key="3">
    <source>
        <dbReference type="EMBL" id="KAL0086555.1"/>
    </source>
</evidence>
<evidence type="ECO:0000256" key="2">
    <source>
        <dbReference type="ARBA" id="ARBA00022737"/>
    </source>
</evidence>
<keyword evidence="2" id="KW-0677">Repeat</keyword>
<evidence type="ECO:0000256" key="1">
    <source>
        <dbReference type="ARBA" id="ARBA00022441"/>
    </source>
</evidence>
<accession>A0ABR3B1T7</accession>
<proteinExistence type="predicted"/>
<protein>
    <recommendedName>
        <fullName evidence="5">BACK domain-containing protein</fullName>
    </recommendedName>
</protein>
<evidence type="ECO:0000313" key="4">
    <source>
        <dbReference type="Proteomes" id="UP001448207"/>
    </source>
</evidence>
<dbReference type="Gene3D" id="1.25.40.420">
    <property type="match status" value="1"/>
</dbReference>
<evidence type="ECO:0008006" key="5">
    <source>
        <dbReference type="Google" id="ProtNLM"/>
    </source>
</evidence>
<organism evidence="3 4">
    <name type="scientific">Phycomyces blakesleeanus</name>
    <dbReference type="NCBI Taxonomy" id="4837"/>
    <lineage>
        <taxon>Eukaryota</taxon>
        <taxon>Fungi</taxon>
        <taxon>Fungi incertae sedis</taxon>
        <taxon>Mucoromycota</taxon>
        <taxon>Mucoromycotina</taxon>
        <taxon>Mucoromycetes</taxon>
        <taxon>Mucorales</taxon>
        <taxon>Phycomycetaceae</taxon>
        <taxon>Phycomyces</taxon>
    </lineage>
</organism>
<dbReference type="InterPro" id="IPR011333">
    <property type="entry name" value="SKP1/BTB/POZ_sf"/>
</dbReference>
<dbReference type="CDD" id="cd14733">
    <property type="entry name" value="BACK"/>
    <property type="match status" value="1"/>
</dbReference>
<keyword evidence="1" id="KW-0880">Kelch repeat</keyword>
<dbReference type="Gene3D" id="3.30.710.10">
    <property type="entry name" value="Potassium Channel Kv1.1, Chain A"/>
    <property type="match status" value="1"/>
</dbReference>
<name>A0ABR3B1T7_PHYBL</name>
<dbReference type="Proteomes" id="UP001448207">
    <property type="component" value="Unassembled WGS sequence"/>
</dbReference>
<comment type="caution">
    <text evidence="3">The sequence shown here is derived from an EMBL/GenBank/DDBJ whole genome shotgun (WGS) entry which is preliminary data.</text>
</comment>